<protein>
    <submittedName>
        <fullName evidence="2">Uncharacterized protein</fullName>
    </submittedName>
</protein>
<proteinExistence type="predicted"/>
<name>A0A938BR41_UNCW3</name>
<dbReference type="EMBL" id="VGIR01000024">
    <property type="protein sequence ID" value="MBM3331260.1"/>
    <property type="molecule type" value="Genomic_DNA"/>
</dbReference>
<accession>A0A938BR41</accession>
<comment type="caution">
    <text evidence="2">The sequence shown here is derived from an EMBL/GenBank/DDBJ whole genome shotgun (WGS) entry which is preliminary data.</text>
</comment>
<evidence type="ECO:0000313" key="3">
    <source>
        <dbReference type="Proteomes" id="UP000779900"/>
    </source>
</evidence>
<organism evidence="2 3">
    <name type="scientific">candidate division WOR-3 bacterium</name>
    <dbReference type="NCBI Taxonomy" id="2052148"/>
    <lineage>
        <taxon>Bacteria</taxon>
        <taxon>Bacteria division WOR-3</taxon>
    </lineage>
</organism>
<reference evidence="2" key="1">
    <citation type="submission" date="2019-03" db="EMBL/GenBank/DDBJ databases">
        <title>Lake Tanganyika Metagenome-Assembled Genomes (MAGs).</title>
        <authorList>
            <person name="Tran P."/>
        </authorList>
    </citation>
    <scope>NUCLEOTIDE SEQUENCE</scope>
    <source>
        <strain evidence="2">K_DeepCast_150m_m2_040</strain>
    </source>
</reference>
<gene>
    <name evidence="2" type="ORF">FJY68_05320</name>
</gene>
<dbReference type="Proteomes" id="UP000779900">
    <property type="component" value="Unassembled WGS sequence"/>
</dbReference>
<evidence type="ECO:0000313" key="2">
    <source>
        <dbReference type="EMBL" id="MBM3331260.1"/>
    </source>
</evidence>
<sequence length="63" mass="7445">MKVEGMDWMDWLHKVREESEKERIRRGIGGAEWLKQIRARAEAFKRERAGRDTPAVHDRKPGS</sequence>
<dbReference type="AlphaFoldDB" id="A0A938BR41"/>
<feature type="region of interest" description="Disordered" evidence="1">
    <location>
        <begin position="44"/>
        <end position="63"/>
    </location>
</feature>
<evidence type="ECO:0000256" key="1">
    <source>
        <dbReference type="SAM" id="MobiDB-lite"/>
    </source>
</evidence>